<accession>D8JR05</accession>
<dbReference type="HOGENOM" id="CLU_122700_1_0_5"/>
<dbReference type="Proteomes" id="UP000002033">
    <property type="component" value="Chromosome"/>
</dbReference>
<evidence type="ECO:0000256" key="7">
    <source>
        <dbReference type="ARBA" id="ARBA00023136"/>
    </source>
</evidence>
<keyword evidence="7 9" id="KW-0472">Membrane</keyword>
<evidence type="ECO:0000256" key="8">
    <source>
        <dbReference type="ARBA" id="ARBA00035655"/>
    </source>
</evidence>
<dbReference type="KEGG" id="hdn:Hden_0332"/>
<keyword evidence="11" id="KW-1185">Reference proteome</keyword>
<organism evidence="10 11">
    <name type="scientific">Hyphomicrobium denitrificans (strain ATCC 51888 / DSM 1869 / NCIMB 11706 / TK 0415)</name>
    <dbReference type="NCBI Taxonomy" id="582899"/>
    <lineage>
        <taxon>Bacteria</taxon>
        <taxon>Pseudomonadati</taxon>
        <taxon>Pseudomonadota</taxon>
        <taxon>Alphaproteobacteria</taxon>
        <taxon>Hyphomicrobiales</taxon>
        <taxon>Hyphomicrobiaceae</taxon>
        <taxon>Hyphomicrobium</taxon>
    </lineage>
</organism>
<feature type="transmembrane region" description="Helical" evidence="9">
    <location>
        <begin position="12"/>
        <end position="33"/>
    </location>
</feature>
<feature type="transmembrane region" description="Helical" evidence="9">
    <location>
        <begin position="84"/>
        <end position="101"/>
    </location>
</feature>
<dbReference type="GO" id="GO:0005886">
    <property type="term" value="C:plasma membrane"/>
    <property type="evidence" value="ECO:0007669"/>
    <property type="project" value="UniProtKB-SubCell"/>
</dbReference>
<dbReference type="EMBL" id="CP002083">
    <property type="protein sequence ID" value="ADJ22157.1"/>
    <property type="molecule type" value="Genomic_DNA"/>
</dbReference>
<evidence type="ECO:0000256" key="1">
    <source>
        <dbReference type="ARBA" id="ARBA00004429"/>
    </source>
</evidence>
<protein>
    <submittedName>
        <fullName evidence="10">Uncharacterized protein</fullName>
    </submittedName>
</protein>
<evidence type="ECO:0000313" key="10">
    <source>
        <dbReference type="EMBL" id="ADJ22157.1"/>
    </source>
</evidence>
<evidence type="ECO:0000256" key="6">
    <source>
        <dbReference type="ARBA" id="ARBA00022989"/>
    </source>
</evidence>
<dbReference type="PANTHER" id="PTHR30574:SF1">
    <property type="entry name" value="SULPHUR TRANSPORT DOMAIN-CONTAINING PROTEIN"/>
    <property type="match status" value="1"/>
</dbReference>
<evidence type="ECO:0000256" key="5">
    <source>
        <dbReference type="ARBA" id="ARBA00022692"/>
    </source>
</evidence>
<sequence length="147" mass="14509" precursor="true">MAIETEFTPLASAVGGALIGVSAVLLLYSSGRIAGVSGIIRRLIVPSSDSKPELALAFIVGLIAAPFVWTAATGSAVVQSVSENLPLAAVAGLLVGFGAAFGGGCTSGHGVCGLSRLSKRSLVATIVFMAVAALTVFVSRHIVGGGA</sequence>
<dbReference type="InterPro" id="IPR007272">
    <property type="entry name" value="Sulf_transp_TsuA/YedE"/>
</dbReference>
<keyword evidence="6 9" id="KW-1133">Transmembrane helix</keyword>
<keyword evidence="2" id="KW-0813">Transport</keyword>
<keyword evidence="4" id="KW-0997">Cell inner membrane</keyword>
<gene>
    <name evidence="10" type="ordered locus">Hden_0332</name>
</gene>
<dbReference type="AlphaFoldDB" id="D8JR05"/>
<dbReference type="OrthoDB" id="9814020at2"/>
<comment type="subcellular location">
    <subcellularLocation>
        <location evidence="1">Cell inner membrane</location>
        <topology evidence="1">Multi-pass membrane protein</topology>
    </subcellularLocation>
</comment>
<dbReference type="STRING" id="582899.Hden_0332"/>
<proteinExistence type="inferred from homology"/>
<keyword evidence="5 9" id="KW-0812">Transmembrane</keyword>
<evidence type="ECO:0000256" key="4">
    <source>
        <dbReference type="ARBA" id="ARBA00022519"/>
    </source>
</evidence>
<keyword evidence="3" id="KW-1003">Cell membrane</keyword>
<evidence type="ECO:0000313" key="11">
    <source>
        <dbReference type="Proteomes" id="UP000002033"/>
    </source>
</evidence>
<dbReference type="Pfam" id="PF04143">
    <property type="entry name" value="Sulf_transp"/>
    <property type="match status" value="1"/>
</dbReference>
<name>D8JR05_HYPDA</name>
<dbReference type="eggNOG" id="COG2391">
    <property type="taxonomic scope" value="Bacteria"/>
</dbReference>
<evidence type="ECO:0000256" key="2">
    <source>
        <dbReference type="ARBA" id="ARBA00022448"/>
    </source>
</evidence>
<evidence type="ECO:0000256" key="9">
    <source>
        <dbReference type="SAM" id="Phobius"/>
    </source>
</evidence>
<feature type="transmembrane region" description="Helical" evidence="9">
    <location>
        <begin position="122"/>
        <end position="143"/>
    </location>
</feature>
<dbReference type="PANTHER" id="PTHR30574">
    <property type="entry name" value="INNER MEMBRANE PROTEIN YEDE"/>
    <property type="match status" value="1"/>
</dbReference>
<comment type="similarity">
    <text evidence="8">Belongs to the TsuA/YedE (TC 9.B.102) family.</text>
</comment>
<reference evidence="11" key="1">
    <citation type="journal article" date="2011" name="J. Bacteriol.">
        <title>Genome sequences of eight morphologically diverse alphaproteobacteria.</title>
        <authorList>
            <consortium name="US DOE Joint Genome Institute"/>
            <person name="Brown P.J."/>
            <person name="Kysela D.T."/>
            <person name="Buechlein A."/>
            <person name="Hemmerich C."/>
            <person name="Brun Y.V."/>
        </authorList>
    </citation>
    <scope>NUCLEOTIDE SEQUENCE [LARGE SCALE GENOMIC DNA]</scope>
    <source>
        <strain evidence="11">ATCC 51888 / DSM 1869 / NCIB 11706 / TK 0415</strain>
    </source>
</reference>
<dbReference type="RefSeq" id="WP_013214376.1">
    <property type="nucleotide sequence ID" value="NC_014313.1"/>
</dbReference>
<feature type="transmembrane region" description="Helical" evidence="9">
    <location>
        <begin position="54"/>
        <end position="72"/>
    </location>
</feature>
<evidence type="ECO:0000256" key="3">
    <source>
        <dbReference type="ARBA" id="ARBA00022475"/>
    </source>
</evidence>